<keyword evidence="4" id="KW-1185">Reference proteome</keyword>
<gene>
    <name evidence="3" type="primary">ABSGL_07174.1 scaffold 8717</name>
</gene>
<feature type="compositionally biased region" description="Pro residues" evidence="1">
    <location>
        <begin position="76"/>
        <end position="90"/>
    </location>
</feature>
<accession>A0A163JRV1</accession>
<keyword evidence="2" id="KW-0472">Membrane</keyword>
<evidence type="ECO:0000313" key="4">
    <source>
        <dbReference type="Proteomes" id="UP000078561"/>
    </source>
</evidence>
<name>A0A163JRV1_ABSGL</name>
<dbReference type="OrthoDB" id="10427812at2759"/>
<keyword evidence="2" id="KW-1133">Transmembrane helix</keyword>
<keyword evidence="2" id="KW-0812">Transmembrane</keyword>
<dbReference type="AlphaFoldDB" id="A0A163JRV1"/>
<feature type="transmembrane region" description="Helical" evidence="2">
    <location>
        <begin position="6"/>
        <end position="24"/>
    </location>
</feature>
<protein>
    <submittedName>
        <fullName evidence="3">Uncharacterized protein</fullName>
    </submittedName>
</protein>
<feature type="region of interest" description="Disordered" evidence="1">
    <location>
        <begin position="41"/>
        <end position="116"/>
    </location>
</feature>
<reference evidence="3" key="1">
    <citation type="submission" date="2016-04" db="EMBL/GenBank/DDBJ databases">
        <authorList>
            <person name="Evans L.H."/>
            <person name="Alamgir A."/>
            <person name="Owens N."/>
            <person name="Weber N.D."/>
            <person name="Virtaneva K."/>
            <person name="Barbian K."/>
            <person name="Babar A."/>
            <person name="Rosenke K."/>
        </authorList>
    </citation>
    <scope>NUCLEOTIDE SEQUENCE [LARGE SCALE GENOMIC DNA]</scope>
    <source>
        <strain evidence="3">CBS 101.48</strain>
    </source>
</reference>
<proteinExistence type="predicted"/>
<organism evidence="3">
    <name type="scientific">Absidia glauca</name>
    <name type="common">Pin mould</name>
    <dbReference type="NCBI Taxonomy" id="4829"/>
    <lineage>
        <taxon>Eukaryota</taxon>
        <taxon>Fungi</taxon>
        <taxon>Fungi incertae sedis</taxon>
        <taxon>Mucoromycota</taxon>
        <taxon>Mucoromycotina</taxon>
        <taxon>Mucoromycetes</taxon>
        <taxon>Mucorales</taxon>
        <taxon>Cunninghamellaceae</taxon>
        <taxon>Absidia</taxon>
    </lineage>
</organism>
<evidence type="ECO:0000256" key="2">
    <source>
        <dbReference type="SAM" id="Phobius"/>
    </source>
</evidence>
<dbReference type="Proteomes" id="UP000078561">
    <property type="component" value="Unassembled WGS sequence"/>
</dbReference>
<sequence>MDFNPLMILWIVAALFCIGFFIYIRRRRQLAAQARYRQENAHRPPLTNHHAINMPTTSGAGQGRYYGQEYPTNGYYPPPAASSSDQPPPFKVNEEITLPPPAYNEHKNDVRLPPTS</sequence>
<evidence type="ECO:0000256" key="1">
    <source>
        <dbReference type="SAM" id="MobiDB-lite"/>
    </source>
</evidence>
<evidence type="ECO:0000313" key="3">
    <source>
        <dbReference type="EMBL" id="SAM01433.1"/>
    </source>
</evidence>
<dbReference type="InParanoid" id="A0A163JRV1"/>
<dbReference type="EMBL" id="LT553527">
    <property type="protein sequence ID" value="SAM01433.1"/>
    <property type="molecule type" value="Genomic_DNA"/>
</dbReference>